<dbReference type="InterPro" id="IPR046348">
    <property type="entry name" value="SIS_dom_sf"/>
</dbReference>
<organism evidence="4 5">
    <name type="scientific">Propionibacterium freudenreichii</name>
    <dbReference type="NCBI Taxonomy" id="1744"/>
    <lineage>
        <taxon>Bacteria</taxon>
        <taxon>Bacillati</taxon>
        <taxon>Actinomycetota</taxon>
        <taxon>Actinomycetes</taxon>
        <taxon>Propionibacteriales</taxon>
        <taxon>Propionibacteriaceae</taxon>
        <taxon>Propionibacterium</taxon>
    </lineage>
</organism>
<dbReference type="InterPro" id="IPR019490">
    <property type="entry name" value="Glu6P/Mann6P_isomerase_C"/>
</dbReference>
<dbReference type="Pfam" id="PF10432">
    <property type="entry name" value="bact-PGI_C"/>
    <property type="match status" value="1"/>
</dbReference>
<dbReference type="EMBL" id="LT618793">
    <property type="protein sequence ID" value="SCQ79996.1"/>
    <property type="molecule type" value="Genomic_DNA"/>
</dbReference>
<dbReference type="GO" id="GO:0004476">
    <property type="term" value="F:mannose-6-phosphate isomerase activity"/>
    <property type="evidence" value="ECO:0007669"/>
    <property type="project" value="InterPro"/>
</dbReference>
<accession>A0A0A8PNX4</accession>
<evidence type="ECO:0000313" key="5">
    <source>
        <dbReference type="Proteomes" id="UP000250080"/>
    </source>
</evidence>
<dbReference type="OMA" id="PMATAPY"/>
<feature type="domain" description="Bifunctional glucose-6-phosphate/mannose-6-phosphate isomerase C-terminal" evidence="3">
    <location>
        <begin position="193"/>
        <end position="333"/>
    </location>
</feature>
<proteinExistence type="inferred from homology"/>
<comment type="similarity">
    <text evidence="1">Belongs to the PGI/PMI family.</text>
</comment>
<dbReference type="Gene3D" id="3.40.50.10490">
    <property type="entry name" value="Glucose-6-phosphate isomerase like protein, domain 1"/>
    <property type="match status" value="1"/>
</dbReference>
<dbReference type="SUPFAM" id="SSF53697">
    <property type="entry name" value="SIS domain"/>
    <property type="match status" value="1"/>
</dbReference>
<dbReference type="GO" id="GO:0005975">
    <property type="term" value="P:carbohydrate metabolic process"/>
    <property type="evidence" value="ECO:0007669"/>
    <property type="project" value="InterPro"/>
</dbReference>
<dbReference type="GO" id="GO:1901135">
    <property type="term" value="P:carbohydrate derivative metabolic process"/>
    <property type="evidence" value="ECO:0007669"/>
    <property type="project" value="InterPro"/>
</dbReference>
<dbReference type="RefSeq" id="WP_013160658.1">
    <property type="nucleotide sequence ID" value="NZ_CCYN01000002.1"/>
</dbReference>
<protein>
    <submittedName>
        <fullName evidence="4">SIS regulatory protein</fullName>
    </submittedName>
</protein>
<reference evidence="4 5" key="1">
    <citation type="submission" date="2016-09" db="EMBL/GenBank/DDBJ databases">
        <authorList>
            <person name="Laine KS P."/>
        </authorList>
    </citation>
    <scope>NUCLEOTIDE SEQUENCE [LARGE SCALE GENOMIC DNA]</scope>
    <source>
        <strain evidence="4">PFRJS-23</strain>
    </source>
</reference>
<dbReference type="Proteomes" id="UP000250080">
    <property type="component" value="Chromosome I"/>
</dbReference>
<evidence type="ECO:0000313" key="4">
    <source>
        <dbReference type="EMBL" id="SCQ79996.1"/>
    </source>
</evidence>
<dbReference type="OrthoDB" id="5241724at2"/>
<dbReference type="GeneID" id="61222565"/>
<dbReference type="GO" id="GO:0004347">
    <property type="term" value="F:glucose-6-phosphate isomerase activity"/>
    <property type="evidence" value="ECO:0007669"/>
    <property type="project" value="InterPro"/>
</dbReference>
<keyword evidence="2" id="KW-0413">Isomerase</keyword>
<sequence>MSDFDDSTLDDPQALTVADTLMRELASVGARIRTEAAAVTPCSSQGLSSLRGVVTVGKEARLVRAVLEPTSRVPFVAWPFAGLPAWVGALDLVIVLGSGAGDDPSLLSTVGEAVKRGAALIVAAEEDSLVARAARSSATQLVATRTGDPLAAAIAVMSILHDIRLGPEVVPADTAEVADMAAENASPFRDLSDNPAKDLAVALADAQPLVWGGSVLAARAGRRVAEALRRASGRAALASGSEELLLVIEGAPPRDPFADPGAGPALRPVLIILDDQANSPEMDVERQRLVAAARAHDVRVVTLDAGRGSDLDCYVSLLQQGRYGAAYLSIGLGRRLGA</sequence>
<name>A0A0A8PNX4_9ACTN</name>
<gene>
    <name evidence="4" type="ORF">PFR_JS23_1541</name>
</gene>
<evidence type="ECO:0000256" key="2">
    <source>
        <dbReference type="ARBA" id="ARBA00023235"/>
    </source>
</evidence>
<dbReference type="AlphaFoldDB" id="A0A0A8PNX4"/>
<evidence type="ECO:0000259" key="3">
    <source>
        <dbReference type="Pfam" id="PF10432"/>
    </source>
</evidence>
<dbReference type="GO" id="GO:0097367">
    <property type="term" value="F:carbohydrate derivative binding"/>
    <property type="evidence" value="ECO:0007669"/>
    <property type="project" value="InterPro"/>
</dbReference>
<evidence type="ECO:0000256" key="1">
    <source>
        <dbReference type="ARBA" id="ARBA00010523"/>
    </source>
</evidence>